<dbReference type="GO" id="GO:0051082">
    <property type="term" value="F:unfolded protein binding"/>
    <property type="evidence" value="ECO:0007669"/>
    <property type="project" value="UniProtKB-UniRule"/>
</dbReference>
<keyword evidence="6 12" id="KW-0862">Zinc</keyword>
<evidence type="ECO:0000256" key="12">
    <source>
        <dbReference type="HAMAP-Rule" id="MF_01152"/>
    </source>
</evidence>
<dbReference type="GO" id="GO:0016491">
    <property type="term" value="F:oxidoreductase activity"/>
    <property type="evidence" value="ECO:0007669"/>
    <property type="project" value="UniProtKB-KW"/>
</dbReference>
<keyword evidence="5 12" id="KW-0863">Zinc-finger</keyword>
<dbReference type="NCBIfam" id="NF008035">
    <property type="entry name" value="PRK10767.1"/>
    <property type="match status" value="1"/>
</dbReference>
<dbReference type="GO" id="GO:0042026">
    <property type="term" value="P:protein refolding"/>
    <property type="evidence" value="ECO:0007669"/>
    <property type="project" value="TreeGrafter"/>
</dbReference>
<feature type="binding site" evidence="12">
    <location>
        <position position="200"/>
    </location>
    <ligand>
        <name>Zn(2+)</name>
        <dbReference type="ChEBI" id="CHEBI:29105"/>
        <label>2</label>
    </ligand>
</feature>
<dbReference type="FunFam" id="2.60.260.20:FF:000005">
    <property type="entry name" value="Chaperone protein dnaJ 1, mitochondrial"/>
    <property type="match status" value="1"/>
</dbReference>
<evidence type="ECO:0000259" key="14">
    <source>
        <dbReference type="PROSITE" id="PS50076"/>
    </source>
</evidence>
<feature type="binding site" evidence="12">
    <location>
        <position position="174"/>
    </location>
    <ligand>
        <name>Zn(2+)</name>
        <dbReference type="ChEBI" id="CHEBI:29105"/>
        <label>2</label>
    </ligand>
</feature>
<feature type="repeat" description="CXXCXGXG motif" evidence="12">
    <location>
        <begin position="197"/>
        <end position="204"/>
    </location>
</feature>
<dbReference type="InterPro" id="IPR018253">
    <property type="entry name" value="DnaJ_domain_CS"/>
</dbReference>
<dbReference type="PROSITE" id="PS00636">
    <property type="entry name" value="DNAJ_1"/>
    <property type="match status" value="1"/>
</dbReference>
<accession>A0A9D1UG78</accession>
<dbReference type="PROSITE" id="PS51188">
    <property type="entry name" value="ZF_CR"/>
    <property type="match status" value="1"/>
</dbReference>
<proteinExistence type="inferred from homology"/>
<comment type="domain">
    <text evidence="12">The J domain is necessary and sufficient to stimulate DnaK ATPase activity. Zinc center 1 plays an important role in the autonomous, DnaK-independent chaperone activity of DnaJ. Zinc center 2 is essential for interaction with DnaK and for DnaJ activity.</text>
</comment>
<feature type="repeat" description="CXXCXGXG motif" evidence="12">
    <location>
        <begin position="171"/>
        <end position="178"/>
    </location>
</feature>
<dbReference type="GO" id="GO:0006260">
    <property type="term" value="P:DNA replication"/>
    <property type="evidence" value="ECO:0007669"/>
    <property type="project" value="UniProtKB-KW"/>
</dbReference>
<feature type="repeat" description="CXXCXGXG motif" evidence="12">
    <location>
        <begin position="211"/>
        <end position="218"/>
    </location>
</feature>
<evidence type="ECO:0000256" key="13">
    <source>
        <dbReference type="PROSITE-ProRule" id="PRU00546"/>
    </source>
</evidence>
<comment type="function">
    <text evidence="9 12">Participates actively in the response to hyperosmotic and heat shock by preventing the aggregation of stress-denatured proteins and by disaggregating proteins, also in an autonomous, DnaK-independent fashion. Unfolded proteins bind initially to DnaJ; upon interaction with the DnaJ-bound protein, DnaK hydrolyzes its bound ATP, resulting in the formation of a stable complex. GrpE releases ADP from DnaK; ATP binding to DnaK triggers the release of the substrate protein, thus completing the reaction cycle. Several rounds of ATP-dependent interactions between DnaJ, DnaK and GrpE are required for fully efficient folding. Also involved, together with DnaK and GrpE, in the DNA replication of plasmids through activation of initiation proteins.</text>
</comment>
<keyword evidence="8 12" id="KW-0143">Chaperone</keyword>
<feature type="binding site" evidence="12">
    <location>
        <position position="157"/>
    </location>
    <ligand>
        <name>Zn(2+)</name>
        <dbReference type="ChEBI" id="CHEBI:29105"/>
        <label>1</label>
    </ligand>
</feature>
<evidence type="ECO:0000256" key="11">
    <source>
        <dbReference type="ARBA" id="ARBA00067609"/>
    </source>
</evidence>
<dbReference type="FunFam" id="2.10.230.10:FF:000002">
    <property type="entry name" value="Molecular chaperone DnaJ"/>
    <property type="match status" value="1"/>
</dbReference>
<comment type="subcellular location">
    <subcellularLocation>
        <location evidence="12">Cytoplasm</location>
    </subcellularLocation>
</comment>
<dbReference type="InterPro" id="IPR036869">
    <property type="entry name" value="J_dom_sf"/>
</dbReference>
<dbReference type="SUPFAM" id="SSF57938">
    <property type="entry name" value="DnaJ/Hsp40 cysteine-rich domain"/>
    <property type="match status" value="1"/>
</dbReference>
<feature type="domain" description="CR-type" evidence="15">
    <location>
        <begin position="141"/>
        <end position="223"/>
    </location>
</feature>
<keyword evidence="7 12" id="KW-0346">Stress response</keyword>
<protein>
    <recommendedName>
        <fullName evidence="11 12">Chaperone protein DnaJ</fullName>
    </recommendedName>
</protein>
<dbReference type="SUPFAM" id="SSF46565">
    <property type="entry name" value="Chaperone J-domain"/>
    <property type="match status" value="1"/>
</dbReference>
<feature type="repeat" description="CXXCXGXG motif" evidence="12">
    <location>
        <begin position="154"/>
        <end position="161"/>
    </location>
</feature>
<keyword evidence="2 12" id="KW-0235">DNA replication</keyword>
<evidence type="ECO:0000259" key="15">
    <source>
        <dbReference type="PROSITE" id="PS51188"/>
    </source>
</evidence>
<dbReference type="PROSITE" id="PS50076">
    <property type="entry name" value="DNAJ_2"/>
    <property type="match status" value="1"/>
</dbReference>
<dbReference type="Gene3D" id="2.10.230.10">
    <property type="entry name" value="Heat shock protein DnaJ, cysteine-rich domain"/>
    <property type="match status" value="1"/>
</dbReference>
<dbReference type="Gene3D" id="1.10.287.110">
    <property type="entry name" value="DnaJ domain"/>
    <property type="match status" value="1"/>
</dbReference>
<feature type="domain" description="J" evidence="14">
    <location>
        <begin position="5"/>
        <end position="70"/>
    </location>
</feature>
<comment type="caution">
    <text evidence="16">The sequence shown here is derived from an EMBL/GenBank/DDBJ whole genome shotgun (WGS) entry which is preliminary data.</text>
</comment>
<evidence type="ECO:0000256" key="9">
    <source>
        <dbReference type="ARBA" id="ARBA00053423"/>
    </source>
</evidence>
<evidence type="ECO:0000256" key="7">
    <source>
        <dbReference type="ARBA" id="ARBA00023016"/>
    </source>
</evidence>
<dbReference type="InterPro" id="IPR001305">
    <property type="entry name" value="HSP_DnaJ_Cys-rich_dom"/>
</dbReference>
<dbReference type="CDD" id="cd10747">
    <property type="entry name" value="DnaJ_C"/>
    <property type="match status" value="1"/>
</dbReference>
<comment type="similarity">
    <text evidence="10 12">Belongs to the DnaJ family.</text>
</comment>
<dbReference type="InterPro" id="IPR008971">
    <property type="entry name" value="HSP40/DnaJ_pept-bd"/>
</dbReference>
<dbReference type="SMART" id="SM00271">
    <property type="entry name" value="DnaJ"/>
    <property type="match status" value="1"/>
</dbReference>
<dbReference type="PANTHER" id="PTHR43096">
    <property type="entry name" value="DNAJ HOMOLOG 1, MITOCHONDRIAL-RELATED"/>
    <property type="match status" value="1"/>
</dbReference>
<comment type="cofactor">
    <cofactor evidence="12">
        <name>Zn(2+)</name>
        <dbReference type="ChEBI" id="CHEBI:29105"/>
    </cofactor>
    <text evidence="12">Binds 2 Zn(2+) ions per monomer.</text>
</comment>
<dbReference type="GO" id="GO:0031072">
    <property type="term" value="F:heat shock protein binding"/>
    <property type="evidence" value="ECO:0007669"/>
    <property type="project" value="InterPro"/>
</dbReference>
<dbReference type="CDD" id="cd10719">
    <property type="entry name" value="DnaJ_zf"/>
    <property type="match status" value="1"/>
</dbReference>
<dbReference type="Pfam" id="PF00226">
    <property type="entry name" value="DnaJ"/>
    <property type="match status" value="1"/>
</dbReference>
<reference evidence="16" key="2">
    <citation type="submission" date="2021-04" db="EMBL/GenBank/DDBJ databases">
        <authorList>
            <person name="Gilroy R."/>
        </authorList>
    </citation>
    <scope>NUCLEOTIDE SEQUENCE</scope>
    <source>
        <strain evidence="16">Gambia16-930</strain>
    </source>
</reference>
<feature type="binding site" evidence="12">
    <location>
        <position position="211"/>
    </location>
    <ligand>
        <name>Zn(2+)</name>
        <dbReference type="ChEBI" id="CHEBI:29105"/>
        <label>1</label>
    </ligand>
</feature>
<reference evidence="16" key="1">
    <citation type="journal article" date="2021" name="PeerJ">
        <title>Extensive microbial diversity within the chicken gut microbiome revealed by metagenomics and culture.</title>
        <authorList>
            <person name="Gilroy R."/>
            <person name="Ravi A."/>
            <person name="Getino M."/>
            <person name="Pursley I."/>
            <person name="Horton D.L."/>
            <person name="Alikhan N.F."/>
            <person name="Baker D."/>
            <person name="Gharbi K."/>
            <person name="Hall N."/>
            <person name="Watson M."/>
            <person name="Adriaenssens E.M."/>
            <person name="Foster-Nyarko E."/>
            <person name="Jarju S."/>
            <person name="Secka A."/>
            <person name="Antonio M."/>
            <person name="Oren A."/>
            <person name="Chaudhuri R.R."/>
            <person name="La Ragione R."/>
            <person name="Hildebrand F."/>
            <person name="Pallen M.J."/>
        </authorList>
    </citation>
    <scope>NUCLEOTIDE SEQUENCE</scope>
    <source>
        <strain evidence="16">Gambia16-930</strain>
    </source>
</reference>
<comment type="subunit">
    <text evidence="12">Homodimer.</text>
</comment>
<dbReference type="GO" id="GO:0005524">
    <property type="term" value="F:ATP binding"/>
    <property type="evidence" value="ECO:0007669"/>
    <property type="project" value="InterPro"/>
</dbReference>
<dbReference type="AlphaFoldDB" id="A0A9D1UG78"/>
<dbReference type="HAMAP" id="MF_01152">
    <property type="entry name" value="DnaJ"/>
    <property type="match status" value="1"/>
</dbReference>
<evidence type="ECO:0000256" key="3">
    <source>
        <dbReference type="ARBA" id="ARBA00022723"/>
    </source>
</evidence>
<dbReference type="SUPFAM" id="SSF49493">
    <property type="entry name" value="HSP40/DnaJ peptide-binding domain"/>
    <property type="match status" value="2"/>
</dbReference>
<evidence type="ECO:0000256" key="6">
    <source>
        <dbReference type="ARBA" id="ARBA00022833"/>
    </source>
</evidence>
<keyword evidence="16" id="KW-0560">Oxidoreductase</keyword>
<keyword evidence="4 12" id="KW-0677">Repeat</keyword>
<name>A0A9D1UG78_9BACT</name>
<evidence type="ECO:0000256" key="10">
    <source>
        <dbReference type="ARBA" id="ARBA00061004"/>
    </source>
</evidence>
<organism evidence="16 17">
    <name type="scientific">Candidatus Onthomorpha intestinigallinarum</name>
    <dbReference type="NCBI Taxonomy" id="2840880"/>
    <lineage>
        <taxon>Bacteria</taxon>
        <taxon>Pseudomonadati</taxon>
        <taxon>Bacteroidota</taxon>
        <taxon>Bacteroidia</taxon>
        <taxon>Bacteroidales</taxon>
        <taxon>Candidatus Onthomorpha</taxon>
    </lineage>
</organism>
<dbReference type="Pfam" id="PF00684">
    <property type="entry name" value="DnaJ_CXXCXGXG"/>
    <property type="match status" value="1"/>
</dbReference>
<keyword evidence="1 12" id="KW-0963">Cytoplasm</keyword>
<feature type="binding site" evidence="12">
    <location>
        <position position="214"/>
    </location>
    <ligand>
        <name>Zn(2+)</name>
        <dbReference type="ChEBI" id="CHEBI:29105"/>
        <label>1</label>
    </ligand>
</feature>
<dbReference type="GO" id="GO:0005737">
    <property type="term" value="C:cytoplasm"/>
    <property type="evidence" value="ECO:0007669"/>
    <property type="project" value="UniProtKB-SubCell"/>
</dbReference>
<dbReference type="InterPro" id="IPR002939">
    <property type="entry name" value="DnaJ_C"/>
</dbReference>
<dbReference type="EMBL" id="DXGG01000002">
    <property type="protein sequence ID" value="HIW86652.1"/>
    <property type="molecule type" value="Genomic_DNA"/>
</dbReference>
<dbReference type="Proteomes" id="UP000824267">
    <property type="component" value="Unassembled WGS sequence"/>
</dbReference>
<dbReference type="PRINTS" id="PR00625">
    <property type="entry name" value="JDOMAIN"/>
</dbReference>
<gene>
    <name evidence="12 16" type="primary">dnaJ</name>
    <name evidence="16" type="ORF">IAC47_00035</name>
</gene>
<feature type="zinc finger region" description="CR-type" evidence="13">
    <location>
        <begin position="141"/>
        <end position="223"/>
    </location>
</feature>
<dbReference type="NCBIfam" id="TIGR02349">
    <property type="entry name" value="DnaJ_bact"/>
    <property type="match status" value="1"/>
</dbReference>
<evidence type="ECO:0000256" key="2">
    <source>
        <dbReference type="ARBA" id="ARBA00022705"/>
    </source>
</evidence>
<feature type="binding site" evidence="12">
    <location>
        <position position="171"/>
    </location>
    <ligand>
        <name>Zn(2+)</name>
        <dbReference type="ChEBI" id="CHEBI:29105"/>
        <label>2</label>
    </ligand>
</feature>
<feature type="binding site" evidence="12">
    <location>
        <position position="154"/>
    </location>
    <ligand>
        <name>Zn(2+)</name>
        <dbReference type="ChEBI" id="CHEBI:29105"/>
        <label>1</label>
    </ligand>
</feature>
<evidence type="ECO:0000256" key="8">
    <source>
        <dbReference type="ARBA" id="ARBA00023186"/>
    </source>
</evidence>
<dbReference type="FunFam" id="1.10.287.110:FF:000034">
    <property type="entry name" value="Chaperone protein DnaJ"/>
    <property type="match status" value="1"/>
</dbReference>
<dbReference type="GO" id="GO:0009408">
    <property type="term" value="P:response to heat"/>
    <property type="evidence" value="ECO:0007669"/>
    <property type="project" value="InterPro"/>
</dbReference>
<dbReference type="InterPro" id="IPR012724">
    <property type="entry name" value="DnaJ"/>
</dbReference>
<sequence length="384" mass="42073">MAKRDYYEVLGVSRNATDDELKKAYRKLAIKYHPDKNPGNKEAEEKFKEAAEAYDVLRDKDKRARYDQFGHAGVDGQGGFGGGASMNMDDIFSMFGDIFGDGGFGGFGGFGSSRRGGGKRVNRGGNLRVRIKLTLEEINSGVEKKLKVKKYVPCKSCNGSGAKAGSERTTCSHCGGSGMITQVQRTILGNMQTRSVCPYCDGEGTVIKDKCPDCNGEGIVQSEEIITVRIPAGVADGMQLSMAGKGNAGARNGINGDLIVLIEEIKHDVFERDGDNLCLQTYVTFADAVRGTMLEVPTLTGKVKFKVEQGTQSGRVYRLKGKGLPDVNSGYHGDLLVRVDVWVPRSFNKEDKKILESMDKSDTFNPRPTDKDKSFFRKMKDMFN</sequence>
<dbReference type="InterPro" id="IPR001623">
    <property type="entry name" value="DnaJ_domain"/>
</dbReference>
<evidence type="ECO:0000256" key="1">
    <source>
        <dbReference type="ARBA" id="ARBA00022490"/>
    </source>
</evidence>
<evidence type="ECO:0000256" key="4">
    <source>
        <dbReference type="ARBA" id="ARBA00022737"/>
    </source>
</evidence>
<dbReference type="CDD" id="cd06257">
    <property type="entry name" value="DnaJ"/>
    <property type="match status" value="1"/>
</dbReference>
<evidence type="ECO:0000256" key="5">
    <source>
        <dbReference type="ARBA" id="ARBA00022771"/>
    </source>
</evidence>
<dbReference type="Gene3D" id="2.60.260.20">
    <property type="entry name" value="Urease metallochaperone UreE, N-terminal domain"/>
    <property type="match status" value="2"/>
</dbReference>
<evidence type="ECO:0000313" key="16">
    <source>
        <dbReference type="EMBL" id="HIW86652.1"/>
    </source>
</evidence>
<dbReference type="PANTHER" id="PTHR43096:SF48">
    <property type="entry name" value="CHAPERONE PROTEIN DNAJ"/>
    <property type="match status" value="1"/>
</dbReference>
<dbReference type="GO" id="GO:0008270">
    <property type="term" value="F:zinc ion binding"/>
    <property type="evidence" value="ECO:0007669"/>
    <property type="project" value="UniProtKB-UniRule"/>
</dbReference>
<dbReference type="InterPro" id="IPR036410">
    <property type="entry name" value="HSP_DnaJ_Cys-rich_dom_sf"/>
</dbReference>
<keyword evidence="3 12" id="KW-0479">Metal-binding</keyword>
<dbReference type="Pfam" id="PF01556">
    <property type="entry name" value="DnaJ_C"/>
    <property type="match status" value="1"/>
</dbReference>
<feature type="binding site" evidence="12">
    <location>
        <position position="197"/>
    </location>
    <ligand>
        <name>Zn(2+)</name>
        <dbReference type="ChEBI" id="CHEBI:29105"/>
        <label>2</label>
    </ligand>
</feature>
<evidence type="ECO:0000313" key="17">
    <source>
        <dbReference type="Proteomes" id="UP000824267"/>
    </source>
</evidence>